<feature type="domain" description="RNA polymerase sigma factor 70 region 4 type 2" evidence="6">
    <location>
        <begin position="77"/>
        <end position="127"/>
    </location>
</feature>
<proteinExistence type="inferred from homology"/>
<evidence type="ECO:0000259" key="5">
    <source>
        <dbReference type="Pfam" id="PF04542"/>
    </source>
</evidence>
<dbReference type="InterPro" id="IPR013249">
    <property type="entry name" value="RNA_pol_sigma70_r4_t2"/>
</dbReference>
<dbReference type="CDD" id="cd06171">
    <property type="entry name" value="Sigma70_r4"/>
    <property type="match status" value="1"/>
</dbReference>
<dbReference type="InterPro" id="IPR013325">
    <property type="entry name" value="RNA_pol_sigma_r2"/>
</dbReference>
<reference evidence="7 8" key="2">
    <citation type="journal article" date="2016" name="Genome Announc.">
        <title>Complete Genome Sequence of Sphingopyxis terrae Strain 203-1 (NBRC 111660), a Polyethylene Glycol Degrader.</title>
        <authorList>
            <person name="Ohtsubo Y."/>
            <person name="Nonoyama S."/>
            <person name="Nagata Y."/>
            <person name="Numata M."/>
            <person name="Tsuchikane K."/>
            <person name="Hosoyama A."/>
            <person name="Yamazoe A."/>
            <person name="Tsuda M."/>
            <person name="Fujita N."/>
            <person name="Kawai F."/>
        </authorList>
    </citation>
    <scope>NUCLEOTIDE SEQUENCE [LARGE SCALE GENOMIC DNA]</scope>
    <source>
        <strain evidence="7 8">203-1</strain>
    </source>
</reference>
<evidence type="ECO:0008006" key="9">
    <source>
        <dbReference type="Google" id="ProtNLM"/>
    </source>
</evidence>
<gene>
    <name evidence="7" type="ORF">AOA14_01090</name>
</gene>
<dbReference type="KEGG" id="ster:AOA14_01090"/>
<dbReference type="InterPro" id="IPR039425">
    <property type="entry name" value="RNA_pol_sigma-70-like"/>
</dbReference>
<dbReference type="GO" id="GO:0006352">
    <property type="term" value="P:DNA-templated transcription initiation"/>
    <property type="evidence" value="ECO:0007669"/>
    <property type="project" value="InterPro"/>
</dbReference>
<sequence>MHDLVQDTFVNFVEARPRSKVRTPAAYLRTIARSLLWERTRRPRAHDRANHVPVDEAHELWVDPEQEWMMEASDFMRRYEEALSELPSRTREVFRLHRQEELTYQEIAEKLGITVDGVKYHMKKALLYLDHRVNANG</sequence>
<keyword evidence="3" id="KW-0731">Sigma factor</keyword>
<evidence type="ECO:0000256" key="4">
    <source>
        <dbReference type="ARBA" id="ARBA00023163"/>
    </source>
</evidence>
<dbReference type="PANTHER" id="PTHR43133">
    <property type="entry name" value="RNA POLYMERASE ECF-TYPE SIGMA FACTO"/>
    <property type="match status" value="1"/>
</dbReference>
<accession>A0A142VTT6</accession>
<evidence type="ECO:0000256" key="2">
    <source>
        <dbReference type="ARBA" id="ARBA00023015"/>
    </source>
</evidence>
<evidence type="ECO:0000313" key="8">
    <source>
        <dbReference type="Proteomes" id="UP000076234"/>
    </source>
</evidence>
<dbReference type="InterPro" id="IPR014284">
    <property type="entry name" value="RNA_pol_sigma-70_dom"/>
</dbReference>
<feature type="domain" description="RNA polymerase sigma-70 region 2" evidence="5">
    <location>
        <begin position="2"/>
        <end position="42"/>
    </location>
</feature>
<dbReference type="GO" id="GO:0003677">
    <property type="term" value="F:DNA binding"/>
    <property type="evidence" value="ECO:0007669"/>
    <property type="project" value="InterPro"/>
</dbReference>
<dbReference type="InterPro" id="IPR007627">
    <property type="entry name" value="RNA_pol_sigma70_r2"/>
</dbReference>
<protein>
    <recommendedName>
        <fullName evidence="9">RNA polymerase sigma-70 factor, ECF subfamily</fullName>
    </recommendedName>
</protein>
<evidence type="ECO:0000259" key="6">
    <source>
        <dbReference type="Pfam" id="PF08281"/>
    </source>
</evidence>
<dbReference type="SUPFAM" id="SSF88946">
    <property type="entry name" value="Sigma2 domain of RNA polymerase sigma factors"/>
    <property type="match status" value="1"/>
</dbReference>
<organism evidence="7 8">
    <name type="scientific">Sphingopyxis terrae subsp. terrae NBRC 15098</name>
    <dbReference type="NCBI Taxonomy" id="1219058"/>
    <lineage>
        <taxon>Bacteria</taxon>
        <taxon>Pseudomonadati</taxon>
        <taxon>Pseudomonadota</taxon>
        <taxon>Alphaproteobacteria</taxon>
        <taxon>Sphingomonadales</taxon>
        <taxon>Sphingomonadaceae</taxon>
        <taxon>Sphingopyxis</taxon>
    </lineage>
</organism>
<dbReference type="Proteomes" id="UP000076234">
    <property type="component" value="Chromosome"/>
</dbReference>
<dbReference type="NCBIfam" id="TIGR02937">
    <property type="entry name" value="sigma70-ECF"/>
    <property type="match status" value="1"/>
</dbReference>
<name>A0A142VTT6_9SPHN</name>
<evidence type="ECO:0000256" key="3">
    <source>
        <dbReference type="ARBA" id="ARBA00023082"/>
    </source>
</evidence>
<reference evidence="8" key="1">
    <citation type="submission" date="2015-11" db="EMBL/GenBank/DDBJ databases">
        <title>Complete genome sequence of a polyethylene glycol-degrading strain Sphingopyxis terrae strain 203-1 (NBRC 15098).</title>
        <authorList>
            <person name="Yoshiyuki O."/>
            <person name="Shouta N."/>
            <person name="Nagata Y."/>
            <person name="Numata M."/>
            <person name="Tsuchikane K."/>
            <person name="Hosoyama A."/>
            <person name="Yamazoe A."/>
            <person name="Tsuda M."/>
            <person name="Fujita N."/>
            <person name="Kawai F."/>
        </authorList>
    </citation>
    <scope>NUCLEOTIDE SEQUENCE [LARGE SCALE GENOMIC DNA]</scope>
    <source>
        <strain evidence="8">203-1</strain>
    </source>
</reference>
<evidence type="ECO:0000313" key="7">
    <source>
        <dbReference type="EMBL" id="AMU93196.1"/>
    </source>
</evidence>
<evidence type="ECO:0000256" key="1">
    <source>
        <dbReference type="ARBA" id="ARBA00010641"/>
    </source>
</evidence>
<keyword evidence="4" id="KW-0804">Transcription</keyword>
<dbReference type="GO" id="GO:0016987">
    <property type="term" value="F:sigma factor activity"/>
    <property type="evidence" value="ECO:0007669"/>
    <property type="project" value="UniProtKB-KW"/>
</dbReference>
<comment type="similarity">
    <text evidence="1">Belongs to the sigma-70 factor family. ECF subfamily.</text>
</comment>
<dbReference type="AlphaFoldDB" id="A0A142VTT6"/>
<dbReference type="PANTHER" id="PTHR43133:SF63">
    <property type="entry name" value="RNA POLYMERASE SIGMA FACTOR FECI-RELATED"/>
    <property type="match status" value="1"/>
</dbReference>
<dbReference type="EMBL" id="CP013342">
    <property type="protein sequence ID" value="AMU93196.1"/>
    <property type="molecule type" value="Genomic_DNA"/>
</dbReference>
<dbReference type="InterPro" id="IPR036388">
    <property type="entry name" value="WH-like_DNA-bd_sf"/>
</dbReference>
<dbReference type="Pfam" id="PF04542">
    <property type="entry name" value="Sigma70_r2"/>
    <property type="match status" value="1"/>
</dbReference>
<dbReference type="Gene3D" id="1.10.10.10">
    <property type="entry name" value="Winged helix-like DNA-binding domain superfamily/Winged helix DNA-binding domain"/>
    <property type="match status" value="1"/>
</dbReference>
<keyword evidence="2" id="KW-0805">Transcription regulation</keyword>
<dbReference type="SUPFAM" id="SSF88659">
    <property type="entry name" value="Sigma3 and sigma4 domains of RNA polymerase sigma factors"/>
    <property type="match status" value="1"/>
</dbReference>
<dbReference type="STRING" id="1219058.AOA14_01090"/>
<dbReference type="Pfam" id="PF08281">
    <property type="entry name" value="Sigma70_r4_2"/>
    <property type="match status" value="1"/>
</dbReference>
<dbReference type="Gene3D" id="1.10.1740.10">
    <property type="match status" value="1"/>
</dbReference>
<dbReference type="InterPro" id="IPR013324">
    <property type="entry name" value="RNA_pol_sigma_r3/r4-like"/>
</dbReference>